<dbReference type="SUPFAM" id="SSF140453">
    <property type="entry name" value="EsxAB dimer-like"/>
    <property type="match status" value="1"/>
</dbReference>
<dbReference type="Gene3D" id="1.10.287.1060">
    <property type="entry name" value="ESAT-6-like"/>
    <property type="match status" value="1"/>
</dbReference>
<evidence type="ECO:0000256" key="1">
    <source>
        <dbReference type="SAM" id="Coils"/>
    </source>
</evidence>
<dbReference type="RefSeq" id="WP_067687986.1">
    <property type="nucleotide sequence ID" value="NZ_LLZH01000070.1"/>
</dbReference>
<feature type="coiled-coil region" evidence="1">
    <location>
        <begin position="59"/>
        <end position="86"/>
    </location>
</feature>
<reference evidence="2 3" key="1">
    <citation type="submission" date="2015-10" db="EMBL/GenBank/DDBJ databases">
        <authorList>
            <person name="Gilbert D.G."/>
        </authorList>
    </citation>
    <scope>NUCLEOTIDE SEQUENCE [LARGE SCALE GENOMIC DNA]</scope>
    <source>
        <strain evidence="2 3">NRRL B-16712</strain>
    </source>
</reference>
<keyword evidence="3" id="KW-1185">Reference proteome</keyword>
<evidence type="ECO:0000313" key="3">
    <source>
        <dbReference type="Proteomes" id="UP000053244"/>
    </source>
</evidence>
<dbReference type="InterPro" id="IPR036689">
    <property type="entry name" value="ESAT-6-like_sf"/>
</dbReference>
<comment type="caution">
    <text evidence="2">The sequence shown here is derived from an EMBL/GenBank/DDBJ whole genome shotgun (WGS) entry which is preliminary data.</text>
</comment>
<dbReference type="Proteomes" id="UP000053244">
    <property type="component" value="Unassembled WGS sequence"/>
</dbReference>
<evidence type="ECO:0000313" key="2">
    <source>
        <dbReference type="EMBL" id="KUL37854.1"/>
    </source>
</evidence>
<dbReference type="AlphaFoldDB" id="A0A0X3UZE8"/>
<sequence length="94" mass="10249">MPGRVLSTDQAKTSIQQVQAIINGGLTDQISQLDAQGKMLSNPDVWDGPLAQQFRDQTWPETKAALDKAKQELDELRDQLQKIAQNIMTAGGGS</sequence>
<gene>
    <name evidence="2" type="ORF">ADL15_11110</name>
</gene>
<dbReference type="EMBL" id="LLZH01000070">
    <property type="protein sequence ID" value="KUL37854.1"/>
    <property type="molecule type" value="Genomic_DNA"/>
</dbReference>
<accession>A0A0X3UZE8</accession>
<protein>
    <submittedName>
        <fullName evidence="2">Pyrophosphorylase</fullName>
    </submittedName>
</protein>
<keyword evidence="1" id="KW-0175">Coiled coil</keyword>
<organism evidence="2 3">
    <name type="scientific">Actinoplanes awajinensis subsp. mycoplanecinus</name>
    <dbReference type="NCBI Taxonomy" id="135947"/>
    <lineage>
        <taxon>Bacteria</taxon>
        <taxon>Bacillati</taxon>
        <taxon>Actinomycetota</taxon>
        <taxon>Actinomycetes</taxon>
        <taxon>Micromonosporales</taxon>
        <taxon>Micromonosporaceae</taxon>
        <taxon>Actinoplanes</taxon>
    </lineage>
</organism>
<dbReference type="OrthoDB" id="3267746at2"/>
<name>A0A0X3UZE8_9ACTN</name>
<proteinExistence type="predicted"/>